<evidence type="ECO:0000313" key="1">
    <source>
        <dbReference type="EMBL" id="NVF13898.1"/>
    </source>
</evidence>
<proteinExistence type="predicted"/>
<comment type="caution">
    <text evidence="1">The sequence shown here is derived from an EMBL/GenBank/DDBJ whole genome shotgun (WGS) entry which is preliminary data.</text>
</comment>
<dbReference type="Proteomes" id="UP000589984">
    <property type="component" value="Unassembled WGS sequence"/>
</dbReference>
<reference evidence="1 2" key="1">
    <citation type="submission" date="2020-06" db="EMBL/GenBank/DDBJ databases">
        <title>Halomonas sp. QX-1 draft genome sequence.</title>
        <authorList>
            <person name="Qiu X."/>
        </authorList>
    </citation>
    <scope>NUCLEOTIDE SEQUENCE [LARGE SCALE GENOMIC DNA]</scope>
    <source>
        <strain evidence="1 2">QX-1</strain>
    </source>
</reference>
<dbReference type="Pfam" id="PF07751">
    <property type="entry name" value="Abi_2"/>
    <property type="match status" value="1"/>
</dbReference>
<dbReference type="EMBL" id="JABWCV010000006">
    <property type="protein sequence ID" value="NVF13898.1"/>
    <property type="molecule type" value="Genomic_DNA"/>
</dbReference>
<dbReference type="AlphaFoldDB" id="A0A7Y6RBR9"/>
<organism evidence="1 2">
    <name type="scientific">Vreelandella maris</name>
    <dbReference type="NCBI Taxonomy" id="2729617"/>
    <lineage>
        <taxon>Bacteria</taxon>
        <taxon>Pseudomonadati</taxon>
        <taxon>Pseudomonadota</taxon>
        <taxon>Gammaproteobacteria</taxon>
        <taxon>Oceanospirillales</taxon>
        <taxon>Halomonadaceae</taxon>
        <taxon>Vreelandella</taxon>
    </lineage>
</organism>
<protein>
    <submittedName>
        <fullName evidence="1">Abi family protein</fullName>
    </submittedName>
</protein>
<accession>A0A7Y6RBR9</accession>
<dbReference type="RefSeq" id="WP_176302958.1">
    <property type="nucleotide sequence ID" value="NZ_JABWCV010000006.1"/>
</dbReference>
<gene>
    <name evidence="1" type="ORF">HUO07_06905</name>
</gene>
<dbReference type="InterPro" id="IPR011664">
    <property type="entry name" value="Abi_system_AbiD/AbiF-like"/>
</dbReference>
<name>A0A7Y6RBR9_9GAMM</name>
<sequence>MPRTINYRPTLINELITNERLNSYAPIFQHSDDVELVGAYLWNTHVCSALYPLLTAAEVTLRNAINTALTRDLGSFWWKGTKLHYNSFTQGAPPPYSVNALKNNFSNAAKQVIKDKKRRYGVSNATPTHHEIIAKTEFSTWEFILDSQFNGPNRIWPQHLGSVFRGAWPTTKASSMLSSSRDLVKTIREFRNRVSHHEPVWKRYGVQSEADAIAHLHEKIGKIKQLIALVSPEKEQLVLKNGLLSRAERVCSIKELRLCQHSTQTHKVRSISKLCRLAQLAASENTAKHITVYNLGKTRFLLQPI</sequence>
<evidence type="ECO:0000313" key="2">
    <source>
        <dbReference type="Proteomes" id="UP000589984"/>
    </source>
</evidence>
<keyword evidence="2" id="KW-1185">Reference proteome</keyword>